<evidence type="ECO:0000256" key="2">
    <source>
        <dbReference type="ARBA" id="ARBA00022670"/>
    </source>
</evidence>
<feature type="domain" description="Calpain catalytic" evidence="8">
    <location>
        <begin position="163"/>
        <end position="490"/>
    </location>
</feature>
<keyword evidence="4" id="KW-0788">Thiol protease</keyword>
<dbReference type="SMART" id="SM00230">
    <property type="entry name" value="CysPc"/>
    <property type="match status" value="1"/>
</dbReference>
<gene>
    <name evidence="9" type="ORF">AB1Y20_010496</name>
</gene>
<dbReference type="PANTHER" id="PTHR10183">
    <property type="entry name" value="CALPAIN"/>
    <property type="match status" value="1"/>
</dbReference>
<evidence type="ECO:0000313" key="9">
    <source>
        <dbReference type="EMBL" id="KAL1504086.1"/>
    </source>
</evidence>
<comment type="caution">
    <text evidence="6">Lacks conserved residue(s) required for the propagation of feature annotation.</text>
</comment>
<dbReference type="InterPro" id="IPR022684">
    <property type="entry name" value="Calpain_cysteine_protease"/>
</dbReference>
<dbReference type="SUPFAM" id="SSF49758">
    <property type="entry name" value="Calpain large subunit, middle domain (domain III)"/>
    <property type="match status" value="1"/>
</dbReference>
<evidence type="ECO:0000256" key="7">
    <source>
        <dbReference type="SAM" id="MobiDB-lite"/>
    </source>
</evidence>
<accession>A0AB34IRN2</accession>
<feature type="region of interest" description="Disordered" evidence="7">
    <location>
        <begin position="78"/>
        <end position="117"/>
    </location>
</feature>
<dbReference type="SMART" id="SM00720">
    <property type="entry name" value="calpain_III"/>
    <property type="match status" value="1"/>
</dbReference>
<comment type="similarity">
    <text evidence="1">Belongs to the peptidase C2 family.</text>
</comment>
<feature type="compositionally biased region" description="Low complexity" evidence="7">
    <location>
        <begin position="78"/>
        <end position="89"/>
    </location>
</feature>
<evidence type="ECO:0000256" key="4">
    <source>
        <dbReference type="ARBA" id="ARBA00022807"/>
    </source>
</evidence>
<feature type="active site" evidence="5">
    <location>
        <position position="237"/>
    </location>
</feature>
<feature type="compositionally biased region" description="Basic residues" evidence="7">
    <location>
        <begin position="97"/>
        <end position="106"/>
    </location>
</feature>
<evidence type="ECO:0000256" key="5">
    <source>
        <dbReference type="PIRSR" id="PIRSR622684-1"/>
    </source>
</evidence>
<comment type="caution">
    <text evidence="9">The sequence shown here is derived from an EMBL/GenBank/DDBJ whole genome shotgun (WGS) entry which is preliminary data.</text>
</comment>
<keyword evidence="3" id="KW-0378">Hydrolase</keyword>
<dbReference type="Gene3D" id="2.60.120.380">
    <property type="match status" value="1"/>
</dbReference>
<proteinExistence type="inferred from homology"/>
<keyword evidence="2" id="KW-0645">Protease</keyword>
<dbReference type="InterPro" id="IPR001300">
    <property type="entry name" value="Peptidase_C2_calpain_cat"/>
</dbReference>
<dbReference type="AlphaFoldDB" id="A0AB34IRN2"/>
<dbReference type="SUPFAM" id="SSF54001">
    <property type="entry name" value="Cysteine proteinases"/>
    <property type="match status" value="1"/>
</dbReference>
<evidence type="ECO:0000313" key="10">
    <source>
        <dbReference type="Proteomes" id="UP001515480"/>
    </source>
</evidence>
<dbReference type="Proteomes" id="UP001515480">
    <property type="component" value="Unassembled WGS sequence"/>
</dbReference>
<name>A0AB34IRN2_PRYPA</name>
<dbReference type="Pfam" id="PF00648">
    <property type="entry name" value="Peptidase_C2"/>
    <property type="match status" value="1"/>
</dbReference>
<dbReference type="PROSITE" id="PS50203">
    <property type="entry name" value="CALPAIN_CAT"/>
    <property type="match status" value="1"/>
</dbReference>
<organism evidence="9 10">
    <name type="scientific">Prymnesium parvum</name>
    <name type="common">Toxic golden alga</name>
    <dbReference type="NCBI Taxonomy" id="97485"/>
    <lineage>
        <taxon>Eukaryota</taxon>
        <taxon>Haptista</taxon>
        <taxon>Haptophyta</taxon>
        <taxon>Prymnesiophyceae</taxon>
        <taxon>Prymnesiales</taxon>
        <taxon>Prymnesiaceae</taxon>
        <taxon>Prymnesium</taxon>
    </lineage>
</organism>
<evidence type="ECO:0000256" key="1">
    <source>
        <dbReference type="ARBA" id="ARBA00007623"/>
    </source>
</evidence>
<dbReference type="EMBL" id="JBGBPQ010000020">
    <property type="protein sequence ID" value="KAL1504086.1"/>
    <property type="molecule type" value="Genomic_DNA"/>
</dbReference>
<dbReference type="InterPro" id="IPR038765">
    <property type="entry name" value="Papain-like_cys_pep_sf"/>
</dbReference>
<dbReference type="GO" id="GO:0006508">
    <property type="term" value="P:proteolysis"/>
    <property type="evidence" value="ECO:0007669"/>
    <property type="project" value="UniProtKB-KW"/>
</dbReference>
<dbReference type="InterPro" id="IPR036213">
    <property type="entry name" value="Calpain_III_sf"/>
</dbReference>
<dbReference type="InterPro" id="IPR022683">
    <property type="entry name" value="Calpain_III"/>
</dbReference>
<reference evidence="9 10" key="1">
    <citation type="journal article" date="2024" name="Science">
        <title>Giant polyketide synthase enzymes in the biosynthesis of giant marine polyether toxins.</title>
        <authorList>
            <person name="Fallon T.R."/>
            <person name="Shende V.V."/>
            <person name="Wierzbicki I.H."/>
            <person name="Pendleton A.L."/>
            <person name="Watervoot N.F."/>
            <person name="Auber R.P."/>
            <person name="Gonzalez D.J."/>
            <person name="Wisecaver J.H."/>
            <person name="Moore B.S."/>
        </authorList>
    </citation>
    <scope>NUCLEOTIDE SEQUENCE [LARGE SCALE GENOMIC DNA]</scope>
    <source>
        <strain evidence="9 10">12B1</strain>
    </source>
</reference>
<protein>
    <recommendedName>
        <fullName evidence="8">Calpain catalytic domain-containing protein</fullName>
    </recommendedName>
</protein>
<dbReference type="GO" id="GO:0004198">
    <property type="term" value="F:calcium-dependent cysteine-type endopeptidase activity"/>
    <property type="evidence" value="ECO:0007669"/>
    <property type="project" value="InterPro"/>
</dbReference>
<evidence type="ECO:0000256" key="3">
    <source>
        <dbReference type="ARBA" id="ARBA00022801"/>
    </source>
</evidence>
<dbReference type="PRINTS" id="PR00704">
    <property type="entry name" value="CALPAIN"/>
</dbReference>
<sequence length="706" mass="75748">MKPPAWRTLRAAPADARLAAIVGAACALALILRRISHRLPHACLLNASPPPPHAVEASSELSRLDDDHAALHLLAADDPCSPSARSSAPPSTPGPHGARRTSRAHRRAEECSAVRRGSPPLPSLRLLEARSHAYSATARGEASGAEWTAMRARAASCVAAAELWRDYSFAHSEDSLGARGARRRGEVRWLSLRELYGKPHVWPDGRASFLYKYRHHAAEITDAAPPGDSIQGSVGDCYFLSAVTAAMSDLAVRRDLIDESLEAAGIYGVTFFLRGRWRMVWVDSYFPCHRVDATPDGKGAAARWQPLFASSNGDREAWLMVVEKAFAKLHGTYAALEGGAVASALALLTGGVPSTLTLRDAKGHARVPPHALLRLLQAALHSGFVIVGTPQCSNPEADATHGEGRGGILSRWERSWELVARRVDGMQRRLRSQLSFQDEDAVLEVTMQSGVGMVLLRDPWGGEGHADGEVWLSVEELAARFAVLYSCRVLQTTLQGGGWHLTALANEWEAGRAGGCPTHASSWPSNPQVVIRQPPPAALGLIRTRWSAVCPSPPQAERAHAAGRGAAAASPCGERRGRGVGHRACDAATARATRFWQVVGSSKYRRASHVLLELQSLDACEPYTLVASTFNPGEHAPFLLYIYASRSVDVDAPSDDGWGCLENETANGSRELSLCTAQACEHPTLYGTCECCGDAAASLCQLGYSG</sequence>
<keyword evidence="10" id="KW-1185">Reference proteome</keyword>
<evidence type="ECO:0000256" key="6">
    <source>
        <dbReference type="PROSITE-ProRule" id="PRU00239"/>
    </source>
</evidence>
<evidence type="ECO:0000259" key="8">
    <source>
        <dbReference type="PROSITE" id="PS50203"/>
    </source>
</evidence>
<dbReference type="PANTHER" id="PTHR10183:SF379">
    <property type="entry name" value="CALPAIN-5"/>
    <property type="match status" value="1"/>
</dbReference>